<dbReference type="OrthoDB" id="6770063at2759"/>
<evidence type="ECO:0008006" key="4">
    <source>
        <dbReference type="Google" id="ProtNLM"/>
    </source>
</evidence>
<keyword evidence="3" id="KW-1185">Reference proteome</keyword>
<evidence type="ECO:0000256" key="1">
    <source>
        <dbReference type="SAM" id="SignalP"/>
    </source>
</evidence>
<protein>
    <recommendedName>
        <fullName evidence="4">Major facilitator superfamily (MFS) profile domain-containing protein</fullName>
    </recommendedName>
</protein>
<gene>
    <name evidence="2" type="ORF">LshimejAT787_1100330</name>
</gene>
<feature type="signal peptide" evidence="1">
    <location>
        <begin position="1"/>
        <end position="18"/>
    </location>
</feature>
<dbReference type="Gene3D" id="1.20.1720.10">
    <property type="entry name" value="Multidrug resistance protein D"/>
    <property type="match status" value="1"/>
</dbReference>
<name>A0A9P3PUX9_LYOSH</name>
<accession>A0A9P3PUX9</accession>
<dbReference type="SUPFAM" id="SSF103473">
    <property type="entry name" value="MFS general substrate transporter"/>
    <property type="match status" value="1"/>
</dbReference>
<dbReference type="Proteomes" id="UP001063166">
    <property type="component" value="Unassembled WGS sequence"/>
</dbReference>
<dbReference type="InterPro" id="IPR036259">
    <property type="entry name" value="MFS_trans_sf"/>
</dbReference>
<comment type="caution">
    <text evidence="2">The sequence shown here is derived from an EMBL/GenBank/DDBJ whole genome shotgun (WGS) entry which is preliminary data.</text>
</comment>
<keyword evidence="1" id="KW-0732">Signal</keyword>
<evidence type="ECO:0000313" key="3">
    <source>
        <dbReference type="Proteomes" id="UP001063166"/>
    </source>
</evidence>
<evidence type="ECO:0000313" key="2">
    <source>
        <dbReference type="EMBL" id="GLB42018.1"/>
    </source>
</evidence>
<proteinExistence type="predicted"/>
<dbReference type="AlphaFoldDB" id="A0A9P3PUX9"/>
<dbReference type="EMBL" id="BRPK01000011">
    <property type="protein sequence ID" value="GLB42018.1"/>
    <property type="molecule type" value="Genomic_DNA"/>
</dbReference>
<sequence length="101" mass="11772">MTLSIFLLSFAFGPLILAPLSEMYGRTWLYNICNVLSIAFSLGLRVRANRWRPHRVPLPCGIVRECGNHMWRRCLSAILYSERERLTQWHCSHLVLSSVLR</sequence>
<organism evidence="2 3">
    <name type="scientific">Lyophyllum shimeji</name>
    <name type="common">Hon-shimeji</name>
    <name type="synonym">Tricholoma shimeji</name>
    <dbReference type="NCBI Taxonomy" id="47721"/>
    <lineage>
        <taxon>Eukaryota</taxon>
        <taxon>Fungi</taxon>
        <taxon>Dikarya</taxon>
        <taxon>Basidiomycota</taxon>
        <taxon>Agaricomycotina</taxon>
        <taxon>Agaricomycetes</taxon>
        <taxon>Agaricomycetidae</taxon>
        <taxon>Agaricales</taxon>
        <taxon>Tricholomatineae</taxon>
        <taxon>Lyophyllaceae</taxon>
        <taxon>Lyophyllum</taxon>
    </lineage>
</organism>
<feature type="chain" id="PRO_5040214616" description="Major facilitator superfamily (MFS) profile domain-containing protein" evidence="1">
    <location>
        <begin position="19"/>
        <end position="101"/>
    </location>
</feature>
<reference evidence="2" key="1">
    <citation type="submission" date="2022-07" db="EMBL/GenBank/DDBJ databases">
        <title>The genome of Lyophyllum shimeji provides insight into the initial evolution of ectomycorrhizal fungal genome.</title>
        <authorList>
            <person name="Kobayashi Y."/>
            <person name="Shibata T."/>
            <person name="Hirakawa H."/>
            <person name="Shigenobu S."/>
            <person name="Nishiyama T."/>
            <person name="Yamada A."/>
            <person name="Hasebe M."/>
            <person name="Kawaguchi M."/>
        </authorList>
    </citation>
    <scope>NUCLEOTIDE SEQUENCE</scope>
    <source>
        <strain evidence="2">AT787</strain>
    </source>
</reference>